<dbReference type="SUPFAM" id="SSF52058">
    <property type="entry name" value="L domain-like"/>
    <property type="match status" value="1"/>
</dbReference>
<evidence type="ECO:0000313" key="2">
    <source>
        <dbReference type="EMBL" id="KAK4438046.1"/>
    </source>
</evidence>
<dbReference type="InterPro" id="IPR056789">
    <property type="entry name" value="LRR_R13L1-DRL21"/>
</dbReference>
<reference evidence="2" key="1">
    <citation type="submission" date="2020-06" db="EMBL/GenBank/DDBJ databases">
        <authorList>
            <person name="Li T."/>
            <person name="Hu X."/>
            <person name="Zhang T."/>
            <person name="Song X."/>
            <person name="Zhang H."/>
            <person name="Dai N."/>
            <person name="Sheng W."/>
            <person name="Hou X."/>
            <person name="Wei L."/>
        </authorList>
    </citation>
    <scope>NUCLEOTIDE SEQUENCE</scope>
    <source>
        <strain evidence="2">3651</strain>
        <tissue evidence="2">Leaf</tissue>
    </source>
</reference>
<dbReference type="EMBL" id="JACGWO010000001">
    <property type="protein sequence ID" value="KAK4438046.1"/>
    <property type="molecule type" value="Genomic_DNA"/>
</dbReference>
<feature type="domain" description="R13L1/DRL21-like LRR repeat region" evidence="1">
    <location>
        <begin position="62"/>
        <end position="126"/>
    </location>
</feature>
<dbReference type="Proteomes" id="UP001293254">
    <property type="component" value="Unassembled WGS sequence"/>
</dbReference>
<evidence type="ECO:0000259" key="1">
    <source>
        <dbReference type="Pfam" id="PF25019"/>
    </source>
</evidence>
<keyword evidence="3" id="KW-1185">Reference proteome</keyword>
<reference evidence="2" key="2">
    <citation type="journal article" date="2024" name="Plant">
        <title>Genomic evolution and insights into agronomic trait innovations of Sesamum species.</title>
        <authorList>
            <person name="Miao H."/>
            <person name="Wang L."/>
            <person name="Qu L."/>
            <person name="Liu H."/>
            <person name="Sun Y."/>
            <person name="Le M."/>
            <person name="Wang Q."/>
            <person name="Wei S."/>
            <person name="Zheng Y."/>
            <person name="Lin W."/>
            <person name="Duan Y."/>
            <person name="Cao H."/>
            <person name="Xiong S."/>
            <person name="Wang X."/>
            <person name="Wei L."/>
            <person name="Li C."/>
            <person name="Ma Q."/>
            <person name="Ju M."/>
            <person name="Zhao R."/>
            <person name="Li G."/>
            <person name="Mu C."/>
            <person name="Tian Q."/>
            <person name="Mei H."/>
            <person name="Zhang T."/>
            <person name="Gao T."/>
            <person name="Zhang H."/>
        </authorList>
    </citation>
    <scope>NUCLEOTIDE SEQUENCE</scope>
    <source>
        <strain evidence="2">3651</strain>
    </source>
</reference>
<accession>A0AAE1YYI3</accession>
<protein>
    <recommendedName>
        <fullName evidence="1">R13L1/DRL21-like LRR repeat region domain-containing protein</fullName>
    </recommendedName>
</protein>
<dbReference type="PANTHER" id="PTHR47186">
    <property type="entry name" value="LEUCINE-RICH REPEAT-CONTAINING PROTEIN 57"/>
    <property type="match status" value="1"/>
</dbReference>
<comment type="caution">
    <text evidence="2">The sequence shown here is derived from an EMBL/GenBank/DDBJ whole genome shotgun (WGS) entry which is preliminary data.</text>
</comment>
<dbReference type="Gene3D" id="3.80.10.10">
    <property type="entry name" value="Ribonuclease Inhibitor"/>
    <property type="match status" value="2"/>
</dbReference>
<dbReference type="PANTHER" id="PTHR47186:SF3">
    <property type="entry name" value="OS09G0267800 PROTEIN"/>
    <property type="match status" value="1"/>
</dbReference>
<dbReference type="AlphaFoldDB" id="A0AAE1YYI3"/>
<name>A0AAE1YYI3_9LAMI</name>
<proteinExistence type="predicted"/>
<dbReference type="Pfam" id="PF25019">
    <property type="entry name" value="LRR_R13L1-DRL21"/>
    <property type="match status" value="1"/>
</dbReference>
<sequence length="331" mass="36727">MSKAHLSSLGLCWGQEGSDFIMNPALGADAARFQEQKPLLPGPSDPEEPEACATTSDLHFAAETMASLQPHKNLKNLFVVGYPGIKFPCWNLPNLIKTVLINCKGCVDLPILGHLPLLKSLHMEGMSKITFIGEEFYGDDVTVTSFPSLQELFMQILQVCVSVEPGWQKIFQNSANSFSEIAKTFVSIPSFTSLKHLELHNLQLSNIDMHGRIIPTHNPGLNSLRSLTIRWCEELQMLPQGFQNLTGLEYLEISDCHSLITLSENVIGHLRSLQTLSIENCSSLTSISIGSQHLTSLEYLAIMYCPSLAAFRDNPQHLFCSQEFWPLSVAP</sequence>
<dbReference type="InterPro" id="IPR032675">
    <property type="entry name" value="LRR_dom_sf"/>
</dbReference>
<organism evidence="2 3">
    <name type="scientific">Sesamum alatum</name>
    <dbReference type="NCBI Taxonomy" id="300844"/>
    <lineage>
        <taxon>Eukaryota</taxon>
        <taxon>Viridiplantae</taxon>
        <taxon>Streptophyta</taxon>
        <taxon>Embryophyta</taxon>
        <taxon>Tracheophyta</taxon>
        <taxon>Spermatophyta</taxon>
        <taxon>Magnoliopsida</taxon>
        <taxon>eudicotyledons</taxon>
        <taxon>Gunneridae</taxon>
        <taxon>Pentapetalae</taxon>
        <taxon>asterids</taxon>
        <taxon>lamiids</taxon>
        <taxon>Lamiales</taxon>
        <taxon>Pedaliaceae</taxon>
        <taxon>Sesamum</taxon>
    </lineage>
</organism>
<evidence type="ECO:0000313" key="3">
    <source>
        <dbReference type="Proteomes" id="UP001293254"/>
    </source>
</evidence>
<gene>
    <name evidence="2" type="ORF">Salat_0138700</name>
</gene>